<dbReference type="AlphaFoldDB" id="A0AAE5CC49"/>
<evidence type="ECO:0000256" key="4">
    <source>
        <dbReference type="ARBA" id="ARBA00022989"/>
    </source>
</evidence>
<feature type="transmembrane region" description="Helical" evidence="6">
    <location>
        <begin position="373"/>
        <end position="391"/>
    </location>
</feature>
<dbReference type="Proteomes" id="UP000702544">
    <property type="component" value="Unassembled WGS sequence"/>
</dbReference>
<organism evidence="8 9">
    <name type="scientific">Candidatus Kutchimonas denitrificans</name>
    <dbReference type="NCBI Taxonomy" id="3056748"/>
    <lineage>
        <taxon>Bacteria</taxon>
        <taxon>Pseudomonadati</taxon>
        <taxon>Gemmatimonadota</taxon>
        <taxon>Gemmatimonadia</taxon>
        <taxon>Candidatus Palauibacterales</taxon>
        <taxon>Candidatus Palauibacteraceae</taxon>
        <taxon>Candidatus Kutchimonas</taxon>
    </lineage>
</organism>
<dbReference type="InterPro" id="IPR013525">
    <property type="entry name" value="ABC2_TM"/>
</dbReference>
<name>A0AAE5CC49_9BACT</name>
<evidence type="ECO:0000313" key="9">
    <source>
        <dbReference type="Proteomes" id="UP000702544"/>
    </source>
</evidence>
<comment type="subcellular location">
    <subcellularLocation>
        <location evidence="1">Cell membrane</location>
        <topology evidence="1">Multi-pass membrane protein</topology>
    </subcellularLocation>
</comment>
<feature type="transmembrane region" description="Helical" evidence="6">
    <location>
        <begin position="182"/>
        <end position="202"/>
    </location>
</feature>
<evidence type="ECO:0000256" key="1">
    <source>
        <dbReference type="ARBA" id="ARBA00004651"/>
    </source>
</evidence>
<keyword evidence="3 6" id="KW-0812">Transmembrane</keyword>
<dbReference type="GO" id="GO:0140359">
    <property type="term" value="F:ABC-type transporter activity"/>
    <property type="evidence" value="ECO:0007669"/>
    <property type="project" value="InterPro"/>
</dbReference>
<dbReference type="GO" id="GO:0005886">
    <property type="term" value="C:plasma membrane"/>
    <property type="evidence" value="ECO:0007669"/>
    <property type="project" value="UniProtKB-SubCell"/>
</dbReference>
<keyword evidence="5 6" id="KW-0472">Membrane</keyword>
<evidence type="ECO:0000256" key="5">
    <source>
        <dbReference type="ARBA" id="ARBA00023136"/>
    </source>
</evidence>
<evidence type="ECO:0000256" key="3">
    <source>
        <dbReference type="ARBA" id="ARBA00022692"/>
    </source>
</evidence>
<evidence type="ECO:0000256" key="6">
    <source>
        <dbReference type="SAM" id="Phobius"/>
    </source>
</evidence>
<keyword evidence="2" id="KW-1003">Cell membrane</keyword>
<feature type="transmembrane region" description="Helical" evidence="6">
    <location>
        <begin position="340"/>
        <end position="361"/>
    </location>
</feature>
<protein>
    <submittedName>
        <fullName evidence="8">ABC transporter permease</fullName>
    </submittedName>
</protein>
<dbReference type="EMBL" id="JAACAK010000070">
    <property type="protein sequence ID" value="NIR75318.1"/>
    <property type="molecule type" value="Genomic_DNA"/>
</dbReference>
<reference evidence="8 9" key="1">
    <citation type="submission" date="2020-01" db="EMBL/GenBank/DDBJ databases">
        <title>Genomes assembled from Gulf of Kutch pelagic sediment metagenomes.</title>
        <authorList>
            <person name="Chandrashekar M."/>
            <person name="Mahajan M.S."/>
            <person name="Dave K.J."/>
            <person name="Vatsa P."/>
            <person name="Nathani N.M."/>
        </authorList>
    </citation>
    <scope>NUCLEOTIDE SEQUENCE [LARGE SCALE GENOMIC DNA]</scope>
    <source>
        <strain evidence="8">KS3-K002</strain>
    </source>
</reference>
<evidence type="ECO:0000256" key="2">
    <source>
        <dbReference type="ARBA" id="ARBA00022475"/>
    </source>
</evidence>
<sequence>MDKLLALVRREYVARVRSKWFIWTTLLAPVLLIGAMALPVILATQQAERALRVSVVDESGRILPELLETDAFSGGRFRFIPAPKSGTDPREELRRRVIDGLLDGYVYLPADVLGSGGAEYWTREGISPAEGLSGAITAAVQRVRASSLGLDPGAAQELTRQTRLRTYRVTAEGKARDQGQTVVAAHILGLIIYTVVLLYGSMMLRAAVAEKATKTVEIILSSVRPWQLMLGKTLGVGAVGLTQIGIWLMLVAVFLVYAGAAQAFADIEAMRDLPIGLDTLILFLGLFVTGYFVFGGMYASAGAIASSEQEASQLQIPVTIIAIIPILLIILVLDAPSSTLAIVLSWIPFFTPVLFLARYILGAVRGWEIPVVFALQLFTIVIVAWVGGRIYRLGLLMTGKRPTLPELIRWVRHG</sequence>
<feature type="transmembrane region" description="Helical" evidence="6">
    <location>
        <begin position="273"/>
        <end position="294"/>
    </location>
</feature>
<feature type="transmembrane region" description="Helical" evidence="6">
    <location>
        <begin position="20"/>
        <end position="42"/>
    </location>
</feature>
<feature type="domain" description="ABC-2 type transporter transmembrane" evidence="7">
    <location>
        <begin position="19"/>
        <end position="385"/>
    </location>
</feature>
<evidence type="ECO:0000313" key="8">
    <source>
        <dbReference type="EMBL" id="NIR75318.1"/>
    </source>
</evidence>
<feature type="transmembrane region" description="Helical" evidence="6">
    <location>
        <begin position="234"/>
        <end position="261"/>
    </location>
</feature>
<dbReference type="InterPro" id="IPR051449">
    <property type="entry name" value="ABC-2_transporter_component"/>
</dbReference>
<feature type="transmembrane region" description="Helical" evidence="6">
    <location>
        <begin position="314"/>
        <end position="333"/>
    </location>
</feature>
<evidence type="ECO:0000259" key="7">
    <source>
        <dbReference type="Pfam" id="PF12698"/>
    </source>
</evidence>
<accession>A0AAE5CC49</accession>
<proteinExistence type="predicted"/>
<dbReference type="PANTHER" id="PTHR30294:SF29">
    <property type="entry name" value="MULTIDRUG ABC TRANSPORTER PERMEASE YBHS-RELATED"/>
    <property type="match status" value="1"/>
</dbReference>
<keyword evidence="4 6" id="KW-1133">Transmembrane helix</keyword>
<dbReference type="PANTHER" id="PTHR30294">
    <property type="entry name" value="MEMBRANE COMPONENT OF ABC TRANSPORTER YHHJ-RELATED"/>
    <property type="match status" value="1"/>
</dbReference>
<gene>
    <name evidence="8" type="ORF">GWO12_09445</name>
</gene>
<dbReference type="Pfam" id="PF12698">
    <property type="entry name" value="ABC2_membrane_3"/>
    <property type="match status" value="1"/>
</dbReference>
<comment type="caution">
    <text evidence="8">The sequence shown here is derived from an EMBL/GenBank/DDBJ whole genome shotgun (WGS) entry which is preliminary data.</text>
</comment>